<protein>
    <submittedName>
        <fullName evidence="1">Putative 28S rRNA (Cytosine-C(5))-methyltransferase-like</fullName>
    </submittedName>
</protein>
<name>A0A8J5K834_HOMAM</name>
<dbReference type="Proteomes" id="UP000747542">
    <property type="component" value="Unassembled WGS sequence"/>
</dbReference>
<dbReference type="EMBL" id="JAHLQT010020160">
    <property type="protein sequence ID" value="KAG7168283.1"/>
    <property type="molecule type" value="Genomic_DNA"/>
</dbReference>
<gene>
    <name evidence="1" type="ORF">Hamer_G026198</name>
</gene>
<reference evidence="1" key="1">
    <citation type="journal article" date="2021" name="Sci. Adv.">
        <title>The American lobster genome reveals insights on longevity, neural, and immune adaptations.</title>
        <authorList>
            <person name="Polinski J.M."/>
            <person name="Zimin A.V."/>
            <person name="Clark K.F."/>
            <person name="Kohn A.B."/>
            <person name="Sadowski N."/>
            <person name="Timp W."/>
            <person name="Ptitsyn A."/>
            <person name="Khanna P."/>
            <person name="Romanova D.Y."/>
            <person name="Williams P."/>
            <person name="Greenwood S.J."/>
            <person name="Moroz L.L."/>
            <person name="Walt D.R."/>
            <person name="Bodnar A.G."/>
        </authorList>
    </citation>
    <scope>NUCLEOTIDE SEQUENCE</scope>
    <source>
        <strain evidence="1">GMGI-L3</strain>
    </source>
</reference>
<sequence>MIVCRFQPTICTSQHFSIIPGSVHAQLADEGWQLQEYDPTQVTYDDYLHLIQNMDETTYLIDYHIPVAGIPTQHPFWNSILYNKNAIILQNKVIFRSHEHAERWRERLVENNGREECGETIEDIEGWVKDGLKCWELTSTKKLSQLYSVFLSSVNPGANVIDLVLHQETRPQYISAIMCNSGSILAVET</sequence>
<organism evidence="1 2">
    <name type="scientific">Homarus americanus</name>
    <name type="common">American lobster</name>
    <dbReference type="NCBI Taxonomy" id="6706"/>
    <lineage>
        <taxon>Eukaryota</taxon>
        <taxon>Metazoa</taxon>
        <taxon>Ecdysozoa</taxon>
        <taxon>Arthropoda</taxon>
        <taxon>Crustacea</taxon>
        <taxon>Multicrustacea</taxon>
        <taxon>Malacostraca</taxon>
        <taxon>Eumalacostraca</taxon>
        <taxon>Eucarida</taxon>
        <taxon>Decapoda</taxon>
        <taxon>Pleocyemata</taxon>
        <taxon>Astacidea</taxon>
        <taxon>Nephropoidea</taxon>
        <taxon>Nephropidae</taxon>
        <taxon>Homarus</taxon>
    </lineage>
</organism>
<keyword evidence="2" id="KW-1185">Reference proteome</keyword>
<dbReference type="AlphaFoldDB" id="A0A8J5K834"/>
<evidence type="ECO:0000313" key="1">
    <source>
        <dbReference type="EMBL" id="KAG7168283.1"/>
    </source>
</evidence>
<evidence type="ECO:0000313" key="2">
    <source>
        <dbReference type="Proteomes" id="UP000747542"/>
    </source>
</evidence>
<comment type="caution">
    <text evidence="1">The sequence shown here is derived from an EMBL/GenBank/DDBJ whole genome shotgun (WGS) entry which is preliminary data.</text>
</comment>
<accession>A0A8J5K834</accession>
<proteinExistence type="predicted"/>